<feature type="transmembrane region" description="Helical" evidence="5">
    <location>
        <begin position="41"/>
        <end position="62"/>
    </location>
</feature>
<feature type="domain" description="HemY N-terminal" evidence="6">
    <location>
        <begin position="26"/>
        <end position="132"/>
    </location>
</feature>
<accession>A0A383E5M1</accession>
<comment type="subcellular location">
    <subcellularLocation>
        <location evidence="1">Membrane</location>
    </subcellularLocation>
</comment>
<feature type="non-terminal residue" evidence="7">
    <location>
        <position position="205"/>
    </location>
</feature>
<evidence type="ECO:0000256" key="2">
    <source>
        <dbReference type="ARBA" id="ARBA00022692"/>
    </source>
</evidence>
<name>A0A383E5M1_9ZZZZ</name>
<evidence type="ECO:0000259" key="6">
    <source>
        <dbReference type="Pfam" id="PF07219"/>
    </source>
</evidence>
<evidence type="ECO:0000256" key="3">
    <source>
        <dbReference type="ARBA" id="ARBA00022989"/>
    </source>
</evidence>
<reference evidence="7" key="1">
    <citation type="submission" date="2018-05" db="EMBL/GenBank/DDBJ databases">
        <authorList>
            <person name="Lanie J.A."/>
            <person name="Ng W.-L."/>
            <person name="Kazmierczak K.M."/>
            <person name="Andrzejewski T.M."/>
            <person name="Davidsen T.M."/>
            <person name="Wayne K.J."/>
            <person name="Tettelin H."/>
            <person name="Glass J.I."/>
            <person name="Rusch D."/>
            <person name="Podicherti R."/>
            <person name="Tsui H.-C.T."/>
            <person name="Winkler M.E."/>
        </authorList>
    </citation>
    <scope>NUCLEOTIDE SEQUENCE</scope>
</reference>
<dbReference type="Gene3D" id="1.25.40.10">
    <property type="entry name" value="Tetratricopeptide repeat domain"/>
    <property type="match status" value="1"/>
</dbReference>
<keyword evidence="3 5" id="KW-1133">Transmembrane helix</keyword>
<protein>
    <recommendedName>
        <fullName evidence="6">HemY N-terminal domain-containing protein</fullName>
    </recommendedName>
</protein>
<dbReference type="SUPFAM" id="SSF48452">
    <property type="entry name" value="TPR-like"/>
    <property type="match status" value="1"/>
</dbReference>
<sequence length="205" mass="23583">MFRTLFFFFLIFLTAFGVVWFSNNPGEIIIRWQDYLIETSFFITGLVLILFCIALIALYRFWWGIRNLPNYITGKWYQKRNRRGYKLLTESMVAIGTGEYEEVEENAKKIGSLLNSPSLTMLLLAQAAQLKGDEKSAMVYFNAMLSNKDTSFLAIRGLIGQALKANKLDQAKDLALKATKLKPKARWTLNLLFNIQARQGDWDEA</sequence>
<evidence type="ECO:0000256" key="5">
    <source>
        <dbReference type="SAM" id="Phobius"/>
    </source>
</evidence>
<gene>
    <name evidence="7" type="ORF">METZ01_LOCUS504981</name>
</gene>
<evidence type="ECO:0000313" key="7">
    <source>
        <dbReference type="EMBL" id="SVE52127.1"/>
    </source>
</evidence>
<evidence type="ECO:0000256" key="4">
    <source>
        <dbReference type="ARBA" id="ARBA00023136"/>
    </source>
</evidence>
<keyword evidence="2 5" id="KW-0812">Transmembrane</keyword>
<organism evidence="7">
    <name type="scientific">marine metagenome</name>
    <dbReference type="NCBI Taxonomy" id="408172"/>
    <lineage>
        <taxon>unclassified sequences</taxon>
        <taxon>metagenomes</taxon>
        <taxon>ecological metagenomes</taxon>
    </lineage>
</organism>
<dbReference type="InterPro" id="IPR011990">
    <property type="entry name" value="TPR-like_helical_dom_sf"/>
</dbReference>
<dbReference type="EMBL" id="UINC01223082">
    <property type="protein sequence ID" value="SVE52127.1"/>
    <property type="molecule type" value="Genomic_DNA"/>
</dbReference>
<dbReference type="InterPro" id="IPR010817">
    <property type="entry name" value="HemY_N"/>
</dbReference>
<proteinExistence type="predicted"/>
<dbReference type="Pfam" id="PF07219">
    <property type="entry name" value="HemY_N"/>
    <property type="match status" value="1"/>
</dbReference>
<dbReference type="AlphaFoldDB" id="A0A383E5M1"/>
<keyword evidence="4 5" id="KW-0472">Membrane</keyword>
<dbReference type="GO" id="GO:0016020">
    <property type="term" value="C:membrane"/>
    <property type="evidence" value="ECO:0007669"/>
    <property type="project" value="UniProtKB-SubCell"/>
</dbReference>
<evidence type="ECO:0000256" key="1">
    <source>
        <dbReference type="ARBA" id="ARBA00004370"/>
    </source>
</evidence>